<evidence type="ECO:0000256" key="8">
    <source>
        <dbReference type="ARBA" id="ARBA00023026"/>
    </source>
</evidence>
<dbReference type="AlphaFoldDB" id="A0AA88YIP5"/>
<dbReference type="InterPro" id="IPR000768">
    <property type="entry name" value="ART"/>
</dbReference>
<keyword evidence="10" id="KW-0732">Signal</keyword>
<comment type="similarity">
    <text evidence="2 10">Belongs to the Arg-specific ADP-ribosyltransferase family.</text>
</comment>
<evidence type="ECO:0000256" key="10">
    <source>
        <dbReference type="RuleBase" id="RU361228"/>
    </source>
</evidence>
<dbReference type="GO" id="GO:0106274">
    <property type="term" value="F:NAD+-protein-arginine ADP-ribosyltransferase activity"/>
    <property type="evidence" value="ECO:0007669"/>
    <property type="project" value="UniProtKB-EC"/>
</dbReference>
<keyword evidence="3" id="KW-0964">Secreted</keyword>
<dbReference type="PANTHER" id="PTHR10339">
    <property type="entry name" value="ADP-RIBOSYLTRANSFERASE"/>
    <property type="match status" value="1"/>
</dbReference>
<organism evidence="11 12">
    <name type="scientific">Pinctada imbricata</name>
    <name type="common">Atlantic pearl-oyster</name>
    <name type="synonym">Pinctada martensii</name>
    <dbReference type="NCBI Taxonomy" id="66713"/>
    <lineage>
        <taxon>Eukaryota</taxon>
        <taxon>Metazoa</taxon>
        <taxon>Spiralia</taxon>
        <taxon>Lophotrochozoa</taxon>
        <taxon>Mollusca</taxon>
        <taxon>Bivalvia</taxon>
        <taxon>Autobranchia</taxon>
        <taxon>Pteriomorphia</taxon>
        <taxon>Pterioida</taxon>
        <taxon>Pterioidea</taxon>
        <taxon>Pteriidae</taxon>
        <taxon>Pinctada</taxon>
    </lineage>
</organism>
<keyword evidence="6 10" id="KW-0808">Transferase</keyword>
<dbReference type="GO" id="GO:0005576">
    <property type="term" value="C:extracellular region"/>
    <property type="evidence" value="ECO:0007669"/>
    <property type="project" value="UniProtKB-SubCell"/>
</dbReference>
<evidence type="ECO:0000313" key="11">
    <source>
        <dbReference type="EMBL" id="KAK3100153.1"/>
    </source>
</evidence>
<dbReference type="Proteomes" id="UP001186944">
    <property type="component" value="Unassembled WGS sequence"/>
</dbReference>
<dbReference type="GO" id="GO:0016779">
    <property type="term" value="F:nucleotidyltransferase activity"/>
    <property type="evidence" value="ECO:0007669"/>
    <property type="project" value="UniProtKB-KW"/>
</dbReference>
<dbReference type="GO" id="GO:0090729">
    <property type="term" value="F:toxin activity"/>
    <property type="evidence" value="ECO:0007669"/>
    <property type="project" value="UniProtKB-KW"/>
</dbReference>
<comment type="subcellular location">
    <subcellularLocation>
        <location evidence="1">Secreted</location>
    </subcellularLocation>
</comment>
<gene>
    <name evidence="11" type="ORF">FSP39_015408</name>
</gene>
<dbReference type="Gene3D" id="3.90.176.10">
    <property type="entry name" value="Toxin ADP-ribosyltransferase, Chain A, domain 1"/>
    <property type="match status" value="1"/>
</dbReference>
<dbReference type="Pfam" id="PF01129">
    <property type="entry name" value="ART"/>
    <property type="match status" value="1"/>
</dbReference>
<sequence>MATIRFLLELFALLALCGNTISALEDYGSRYESRKLMYEKRFTGASENFKRARSKSGANHFNHYSPTEKAAVEVVNLYTQESRGIDNGLPPGIPGTTVLRGFTSASIYVKPAVEFGIRNDCDQDGCQVLLILYEAEGLYVKKYSAIPSESEVIIKLNSEFHFPPDSVLYRSSNKTKLDDEIKRLNIDTSVNILARGKATAKRRRRDVSYCVSDGDIVAQSYVTVVSMLIISAYTGYHSKYEDWKNEYKGKFGRASDYLGIAQQKSNDNAFHHYSRTEKDAVEVINLYTQGPPQIYRTVNEQYRRGFVEKIWKDYAALLNEALDILRKYSNHGCKRYREVYRRTTVLPDGIPGTTVLKGFTSSSLYPNPGTMDFGVRRDCQKEGCQVLLVLNDAEGLYVKEYSRYPEEEEVIIKLNSKFSFPPQSFYDRNKQSQLDEELQRLKVTKPAKILAKGTAVTSRRRRSISTYCSVSDGNVFVPSYVTVVSIMIISNYAF</sequence>
<keyword evidence="12" id="KW-1185">Reference proteome</keyword>
<protein>
    <recommendedName>
        <fullName evidence="10">NAD(P)(+)--arginine ADP-ribosyltransferase</fullName>
        <ecNumber evidence="10">2.4.2.31</ecNumber>
    </recommendedName>
    <alternativeName>
        <fullName evidence="10">Mono(ADP-ribosyl)transferase</fullName>
    </alternativeName>
</protein>
<dbReference type="EMBL" id="VSWD01000006">
    <property type="protein sequence ID" value="KAK3100153.1"/>
    <property type="molecule type" value="Genomic_DNA"/>
</dbReference>
<evidence type="ECO:0000256" key="7">
    <source>
        <dbReference type="ARBA" id="ARBA00022695"/>
    </source>
</evidence>
<keyword evidence="8" id="KW-0843">Virulence</keyword>
<dbReference type="GO" id="GO:0003950">
    <property type="term" value="F:NAD+ poly-ADP-ribosyltransferase activity"/>
    <property type="evidence" value="ECO:0007669"/>
    <property type="project" value="TreeGrafter"/>
</dbReference>
<dbReference type="SUPFAM" id="SSF56399">
    <property type="entry name" value="ADP-ribosylation"/>
    <property type="match status" value="2"/>
</dbReference>
<comment type="catalytic activity">
    <reaction evidence="9 10">
        <text>L-arginyl-[protein] + NAD(+) = N(omega)-(ADP-D-ribosyl)-L-arginyl-[protein] + nicotinamide + H(+)</text>
        <dbReference type="Rhea" id="RHEA:19149"/>
        <dbReference type="Rhea" id="RHEA-COMP:10532"/>
        <dbReference type="Rhea" id="RHEA-COMP:15087"/>
        <dbReference type="ChEBI" id="CHEBI:15378"/>
        <dbReference type="ChEBI" id="CHEBI:17154"/>
        <dbReference type="ChEBI" id="CHEBI:29965"/>
        <dbReference type="ChEBI" id="CHEBI:57540"/>
        <dbReference type="ChEBI" id="CHEBI:142554"/>
        <dbReference type="EC" id="2.4.2.31"/>
    </reaction>
</comment>
<evidence type="ECO:0000256" key="2">
    <source>
        <dbReference type="ARBA" id="ARBA00009558"/>
    </source>
</evidence>
<name>A0AA88YIP5_PINIB</name>
<comment type="caution">
    <text evidence="11">The sequence shown here is derived from an EMBL/GenBank/DDBJ whole genome shotgun (WGS) entry which is preliminary data.</text>
</comment>
<feature type="chain" id="PRO_5041516577" description="NAD(P)(+)--arginine ADP-ribosyltransferase" evidence="10">
    <location>
        <begin position="23"/>
        <end position="494"/>
    </location>
</feature>
<keyword evidence="4" id="KW-0800">Toxin</keyword>
<evidence type="ECO:0000256" key="3">
    <source>
        <dbReference type="ARBA" id="ARBA00022525"/>
    </source>
</evidence>
<evidence type="ECO:0000256" key="4">
    <source>
        <dbReference type="ARBA" id="ARBA00022656"/>
    </source>
</evidence>
<keyword evidence="7" id="KW-0548">Nucleotidyltransferase</keyword>
<evidence type="ECO:0000256" key="6">
    <source>
        <dbReference type="ARBA" id="ARBA00022679"/>
    </source>
</evidence>
<feature type="signal peptide" evidence="10">
    <location>
        <begin position="1"/>
        <end position="22"/>
    </location>
</feature>
<evidence type="ECO:0000256" key="1">
    <source>
        <dbReference type="ARBA" id="ARBA00004613"/>
    </source>
</evidence>
<dbReference type="InterPro" id="IPR050999">
    <property type="entry name" value="ADP-ribosyltransferase_ARG"/>
</dbReference>
<reference evidence="11" key="1">
    <citation type="submission" date="2019-08" db="EMBL/GenBank/DDBJ databases">
        <title>The improved chromosome-level genome for the pearl oyster Pinctada fucata martensii using PacBio sequencing and Hi-C.</title>
        <authorList>
            <person name="Zheng Z."/>
        </authorList>
    </citation>
    <scope>NUCLEOTIDE SEQUENCE</scope>
    <source>
        <strain evidence="11">ZZ-2019</strain>
        <tissue evidence="11">Adductor muscle</tissue>
    </source>
</reference>
<evidence type="ECO:0000313" key="12">
    <source>
        <dbReference type="Proteomes" id="UP001186944"/>
    </source>
</evidence>
<proteinExistence type="inferred from homology"/>
<evidence type="ECO:0000256" key="5">
    <source>
        <dbReference type="ARBA" id="ARBA00022676"/>
    </source>
</evidence>
<dbReference type="PANTHER" id="PTHR10339:SF25">
    <property type="entry name" value="SECRETED EXOENZYME S"/>
    <property type="match status" value="1"/>
</dbReference>
<accession>A0AA88YIP5</accession>
<keyword evidence="10" id="KW-0520">NAD</keyword>
<keyword evidence="5 10" id="KW-0328">Glycosyltransferase</keyword>
<evidence type="ECO:0000256" key="9">
    <source>
        <dbReference type="ARBA" id="ARBA00047597"/>
    </source>
</evidence>
<dbReference type="EC" id="2.4.2.31" evidence="10"/>
<keyword evidence="10" id="KW-0521">NADP</keyword>